<dbReference type="GO" id="GO:0005198">
    <property type="term" value="F:structural molecule activity"/>
    <property type="evidence" value="ECO:0007669"/>
    <property type="project" value="InterPro"/>
</dbReference>
<accession>A0A8D5JNV8</accession>
<dbReference type="GO" id="GO:0044780">
    <property type="term" value="P:bacterial-type flagellum assembly"/>
    <property type="evidence" value="ECO:0007669"/>
    <property type="project" value="InterPro"/>
</dbReference>
<dbReference type="KEGG" id="dbk:DGMP_12680"/>
<reference evidence="11" key="1">
    <citation type="submission" date="2020-09" db="EMBL/GenBank/DDBJ databases">
        <title>Desulfogranum mesoprofundum gen. nov., sp. nov., a novel mesophilic, sulfate-reducing chemolithoautotroph isolated from a deep-sea hydrothermal vent chimney in the Suiyo Seamount.</title>
        <authorList>
            <person name="Hashimoto Y."/>
            <person name="Nakagawa S."/>
        </authorList>
    </citation>
    <scope>NUCLEOTIDE SEQUENCE</scope>
    <source>
        <strain evidence="11">KT2</strain>
    </source>
</reference>
<dbReference type="AlphaFoldDB" id="A0A8D5JNV8"/>
<evidence type="ECO:0000256" key="2">
    <source>
        <dbReference type="ARBA" id="ARBA00004613"/>
    </source>
</evidence>
<comment type="subcellular location">
    <subcellularLocation>
        <location evidence="1">Bacterial flagellum</location>
    </subcellularLocation>
    <subcellularLocation>
        <location evidence="2">Secreted</location>
    </subcellularLocation>
</comment>
<evidence type="ECO:0000313" key="12">
    <source>
        <dbReference type="Proteomes" id="UP000826725"/>
    </source>
</evidence>
<organism evidence="11 12">
    <name type="scientific">Desulfomarina profundi</name>
    <dbReference type="NCBI Taxonomy" id="2772557"/>
    <lineage>
        <taxon>Bacteria</taxon>
        <taxon>Pseudomonadati</taxon>
        <taxon>Thermodesulfobacteriota</taxon>
        <taxon>Desulfobulbia</taxon>
        <taxon>Desulfobulbales</taxon>
        <taxon>Desulfobulbaceae</taxon>
        <taxon>Desulfomarina</taxon>
    </lineage>
</organism>
<keyword evidence="11" id="KW-0966">Cell projection</keyword>
<dbReference type="Pfam" id="PF00460">
    <property type="entry name" value="Flg_bb_rod"/>
    <property type="match status" value="1"/>
</dbReference>
<dbReference type="PANTHER" id="PTHR30033">
    <property type="entry name" value="FLAGELLAR HOOK-ASSOCIATED PROTEIN 1"/>
    <property type="match status" value="1"/>
</dbReference>
<dbReference type="InterPro" id="IPR001444">
    <property type="entry name" value="Flag_bb_rod_N"/>
</dbReference>
<feature type="domain" description="Flagellar basal-body/hook protein C-terminal" evidence="9">
    <location>
        <begin position="443"/>
        <end position="478"/>
    </location>
</feature>
<feature type="domain" description="Flagellar hook-associated protein FlgK helical" evidence="10">
    <location>
        <begin position="95"/>
        <end position="324"/>
    </location>
</feature>
<feature type="region of interest" description="Disordered" evidence="7">
    <location>
        <begin position="361"/>
        <end position="380"/>
    </location>
</feature>
<dbReference type="Pfam" id="PF06429">
    <property type="entry name" value="Flg_bbr_C"/>
    <property type="match status" value="1"/>
</dbReference>
<dbReference type="EMBL" id="AP024086">
    <property type="protein sequence ID" value="BCL60575.1"/>
    <property type="molecule type" value="Genomic_DNA"/>
</dbReference>
<keyword evidence="5" id="KW-0964">Secreted</keyword>
<dbReference type="InterPro" id="IPR053927">
    <property type="entry name" value="FlgK_helical"/>
</dbReference>
<evidence type="ECO:0000256" key="3">
    <source>
        <dbReference type="ARBA" id="ARBA00009677"/>
    </source>
</evidence>
<name>A0A8D5JNV8_9BACT</name>
<keyword evidence="12" id="KW-1185">Reference proteome</keyword>
<evidence type="ECO:0000259" key="8">
    <source>
        <dbReference type="Pfam" id="PF00460"/>
    </source>
</evidence>
<dbReference type="InterPro" id="IPR002371">
    <property type="entry name" value="FlgK"/>
</dbReference>
<evidence type="ECO:0000256" key="1">
    <source>
        <dbReference type="ARBA" id="ARBA00004365"/>
    </source>
</evidence>
<evidence type="ECO:0000256" key="7">
    <source>
        <dbReference type="SAM" id="MobiDB-lite"/>
    </source>
</evidence>
<feature type="domain" description="Flagellar basal body rod protein N-terminal" evidence="8">
    <location>
        <begin position="8"/>
        <end position="37"/>
    </location>
</feature>
<keyword evidence="11" id="KW-0282">Flagellum</keyword>
<dbReference type="RefSeq" id="WP_228856691.1">
    <property type="nucleotide sequence ID" value="NZ_AP024086.1"/>
</dbReference>
<protein>
    <recommendedName>
        <fullName evidence="4">Flagellar hook-associated protein 1</fullName>
    </recommendedName>
</protein>
<dbReference type="GO" id="GO:0009424">
    <property type="term" value="C:bacterial-type flagellum hook"/>
    <property type="evidence" value="ECO:0007669"/>
    <property type="project" value="InterPro"/>
</dbReference>
<dbReference type="Proteomes" id="UP000826725">
    <property type="component" value="Chromosome"/>
</dbReference>
<evidence type="ECO:0000256" key="6">
    <source>
        <dbReference type="ARBA" id="ARBA00023143"/>
    </source>
</evidence>
<gene>
    <name evidence="11" type="primary">flgK</name>
    <name evidence="11" type="ORF">DGMP_12680</name>
</gene>
<evidence type="ECO:0000259" key="9">
    <source>
        <dbReference type="Pfam" id="PF06429"/>
    </source>
</evidence>
<proteinExistence type="inferred from homology"/>
<keyword evidence="6" id="KW-0975">Bacterial flagellum</keyword>
<evidence type="ECO:0000256" key="4">
    <source>
        <dbReference type="ARBA" id="ARBA00016244"/>
    </source>
</evidence>
<dbReference type="PANTHER" id="PTHR30033:SF1">
    <property type="entry name" value="FLAGELLAR HOOK-ASSOCIATED PROTEIN 1"/>
    <property type="match status" value="1"/>
</dbReference>
<evidence type="ECO:0000259" key="10">
    <source>
        <dbReference type="Pfam" id="PF22638"/>
    </source>
</evidence>
<comment type="similarity">
    <text evidence="3">Belongs to the flagella basal body rod proteins family.</text>
</comment>
<keyword evidence="11" id="KW-0969">Cilium</keyword>
<dbReference type="Pfam" id="PF22638">
    <property type="entry name" value="FlgK_D1"/>
    <property type="match status" value="1"/>
</dbReference>
<dbReference type="NCBIfam" id="TIGR02492">
    <property type="entry name" value="flgK_ends"/>
    <property type="match status" value="1"/>
</dbReference>
<sequence length="482" mass="52179">MAGLFNALNAARTSLEVNQKSIEIIGNNISNVNTEGYSRQQAVLETYPAMNFGDFFIGQGVKISDVKRQHDVFIDQQIKEKAVNLGLEDAATRPLSELDRVFNITEDNISTDIDTFFDSLQELSANPADLVQRNNVILQGQVLSTSFNNTVNELNAIKENINDTILSKLDTVNSQIQEIADLNDRIYSIEIHGQTANSARDQRDMVAKSLAQTLGAQSYEDPKGMLSVQLPGGLPLVQGTMPMSISADTSGSLLTLQLHAGGVVRDLTSNNMGGEFKGLVDIRDRFIPELNADLDKLAYELSTQVNLQHQAGGALDSSTGNLFFSVPPNYVASPPGPPPAAAEYKDAAREMRVVLTDPKKIAAGAAPDPGPPPGTVSPGDNRNALILSNIADNYLIDGTDNFNSLYGKIAAKVGVESNQNKLSLKGAQDALVQLENFRDGLQGVSLEEEMISLIQFQRGFESSAKFLTTVDEMMNTIMGIKR</sequence>
<evidence type="ECO:0000313" key="11">
    <source>
        <dbReference type="EMBL" id="BCL60575.1"/>
    </source>
</evidence>
<evidence type="ECO:0000256" key="5">
    <source>
        <dbReference type="ARBA" id="ARBA00022525"/>
    </source>
</evidence>
<dbReference type="InterPro" id="IPR010930">
    <property type="entry name" value="Flg_bb/hook_C_dom"/>
</dbReference>
<dbReference type="GO" id="GO:0005576">
    <property type="term" value="C:extracellular region"/>
    <property type="evidence" value="ECO:0007669"/>
    <property type="project" value="UniProtKB-SubCell"/>
</dbReference>